<proteinExistence type="predicted"/>
<dbReference type="VEuPathDB" id="VectorBase:HLOH_042420"/>
<name>A0A9J6FQX4_HAELO</name>
<gene>
    <name evidence="1" type="ORF">HPB48_000667</name>
</gene>
<dbReference type="AlphaFoldDB" id="A0A9J6FQX4"/>
<protein>
    <submittedName>
        <fullName evidence="1">Uncharacterized protein</fullName>
    </submittedName>
</protein>
<evidence type="ECO:0000313" key="2">
    <source>
        <dbReference type="Proteomes" id="UP000821853"/>
    </source>
</evidence>
<organism evidence="1 2">
    <name type="scientific">Haemaphysalis longicornis</name>
    <name type="common">Bush tick</name>
    <dbReference type="NCBI Taxonomy" id="44386"/>
    <lineage>
        <taxon>Eukaryota</taxon>
        <taxon>Metazoa</taxon>
        <taxon>Ecdysozoa</taxon>
        <taxon>Arthropoda</taxon>
        <taxon>Chelicerata</taxon>
        <taxon>Arachnida</taxon>
        <taxon>Acari</taxon>
        <taxon>Parasitiformes</taxon>
        <taxon>Ixodida</taxon>
        <taxon>Ixodoidea</taxon>
        <taxon>Ixodidae</taxon>
        <taxon>Haemaphysalinae</taxon>
        <taxon>Haemaphysalis</taxon>
    </lineage>
</organism>
<reference evidence="1 2" key="1">
    <citation type="journal article" date="2020" name="Cell">
        <title>Large-Scale Comparative Analyses of Tick Genomes Elucidate Their Genetic Diversity and Vector Capacities.</title>
        <authorList>
            <consortium name="Tick Genome and Microbiome Consortium (TIGMIC)"/>
            <person name="Jia N."/>
            <person name="Wang J."/>
            <person name="Shi W."/>
            <person name="Du L."/>
            <person name="Sun Y."/>
            <person name="Zhan W."/>
            <person name="Jiang J.F."/>
            <person name="Wang Q."/>
            <person name="Zhang B."/>
            <person name="Ji P."/>
            <person name="Bell-Sakyi L."/>
            <person name="Cui X.M."/>
            <person name="Yuan T.T."/>
            <person name="Jiang B.G."/>
            <person name="Yang W.F."/>
            <person name="Lam T.T."/>
            <person name="Chang Q.C."/>
            <person name="Ding S.J."/>
            <person name="Wang X.J."/>
            <person name="Zhu J.G."/>
            <person name="Ruan X.D."/>
            <person name="Zhao L."/>
            <person name="Wei J.T."/>
            <person name="Ye R.Z."/>
            <person name="Que T.C."/>
            <person name="Du C.H."/>
            <person name="Zhou Y.H."/>
            <person name="Cheng J.X."/>
            <person name="Dai P.F."/>
            <person name="Guo W.B."/>
            <person name="Han X.H."/>
            <person name="Huang E.J."/>
            <person name="Li L.F."/>
            <person name="Wei W."/>
            <person name="Gao Y.C."/>
            <person name="Liu J.Z."/>
            <person name="Shao H.Z."/>
            <person name="Wang X."/>
            <person name="Wang C.C."/>
            <person name="Yang T.C."/>
            <person name="Huo Q.B."/>
            <person name="Li W."/>
            <person name="Chen H.Y."/>
            <person name="Chen S.E."/>
            <person name="Zhou L.G."/>
            <person name="Ni X.B."/>
            <person name="Tian J.H."/>
            <person name="Sheng Y."/>
            <person name="Liu T."/>
            <person name="Pan Y.S."/>
            <person name="Xia L.Y."/>
            <person name="Li J."/>
            <person name="Zhao F."/>
            <person name="Cao W.C."/>
        </authorList>
    </citation>
    <scope>NUCLEOTIDE SEQUENCE [LARGE SCALE GENOMIC DNA]</scope>
    <source>
        <strain evidence="1">HaeL-2018</strain>
    </source>
</reference>
<accession>A0A9J6FQX4</accession>
<evidence type="ECO:0000313" key="1">
    <source>
        <dbReference type="EMBL" id="KAH9364484.1"/>
    </source>
</evidence>
<sequence length="75" mass="8905">MMTKRTPFELLHSYTPDFYTAALQQLVDPAEERKDPNELQEKAGERILKEQEDSKHAYDHRHFPAKLYEVWEVAS</sequence>
<comment type="caution">
    <text evidence="1">The sequence shown here is derived from an EMBL/GenBank/DDBJ whole genome shotgun (WGS) entry which is preliminary data.</text>
</comment>
<keyword evidence="2" id="KW-1185">Reference proteome</keyword>
<dbReference type="Proteomes" id="UP000821853">
    <property type="component" value="Chromosome 10"/>
</dbReference>
<dbReference type="EMBL" id="JABSTR010000002">
    <property type="protein sequence ID" value="KAH9364484.1"/>
    <property type="molecule type" value="Genomic_DNA"/>
</dbReference>